<feature type="compositionally biased region" description="Basic and acidic residues" evidence="1">
    <location>
        <begin position="215"/>
        <end position="227"/>
    </location>
</feature>
<feature type="compositionally biased region" description="Basic and acidic residues" evidence="1">
    <location>
        <begin position="340"/>
        <end position="358"/>
    </location>
</feature>
<proteinExistence type="predicted"/>
<dbReference type="EMBL" id="JAYKXP010000016">
    <property type="protein sequence ID" value="KAK7049738.1"/>
    <property type="molecule type" value="Genomic_DNA"/>
</dbReference>
<dbReference type="AlphaFoldDB" id="A0AAW0DBH0"/>
<feature type="compositionally biased region" description="Low complexity" evidence="1">
    <location>
        <begin position="362"/>
        <end position="374"/>
    </location>
</feature>
<reference evidence="2 3" key="1">
    <citation type="submission" date="2024-01" db="EMBL/GenBank/DDBJ databases">
        <title>A draft genome for a cacao thread blight-causing isolate of Paramarasmius palmivorus.</title>
        <authorList>
            <person name="Baruah I.K."/>
            <person name="Bukari Y."/>
            <person name="Amoako-Attah I."/>
            <person name="Meinhardt L.W."/>
            <person name="Bailey B.A."/>
            <person name="Cohen S.P."/>
        </authorList>
    </citation>
    <scope>NUCLEOTIDE SEQUENCE [LARGE SCALE GENOMIC DNA]</scope>
    <source>
        <strain evidence="2 3">GH-12</strain>
    </source>
</reference>
<gene>
    <name evidence="2" type="ORF">VNI00_005769</name>
</gene>
<feature type="compositionally biased region" description="Basic and acidic residues" evidence="1">
    <location>
        <begin position="728"/>
        <end position="742"/>
    </location>
</feature>
<feature type="region of interest" description="Disordered" evidence="1">
    <location>
        <begin position="499"/>
        <end position="801"/>
    </location>
</feature>
<feature type="region of interest" description="Disordered" evidence="1">
    <location>
        <begin position="330"/>
        <end position="485"/>
    </location>
</feature>
<feature type="region of interest" description="Disordered" evidence="1">
    <location>
        <begin position="827"/>
        <end position="853"/>
    </location>
</feature>
<feature type="compositionally biased region" description="Low complexity" evidence="1">
    <location>
        <begin position="659"/>
        <end position="674"/>
    </location>
</feature>
<evidence type="ECO:0000256" key="1">
    <source>
        <dbReference type="SAM" id="MobiDB-lite"/>
    </source>
</evidence>
<feature type="compositionally biased region" description="Low complexity" evidence="1">
    <location>
        <begin position="424"/>
        <end position="441"/>
    </location>
</feature>
<evidence type="ECO:0000313" key="3">
    <source>
        <dbReference type="Proteomes" id="UP001383192"/>
    </source>
</evidence>
<feature type="compositionally biased region" description="Polar residues" evidence="1">
    <location>
        <begin position="675"/>
        <end position="686"/>
    </location>
</feature>
<feature type="compositionally biased region" description="Basic and acidic residues" evidence="1">
    <location>
        <begin position="599"/>
        <end position="608"/>
    </location>
</feature>
<dbReference type="InterPro" id="IPR009072">
    <property type="entry name" value="Histone-fold"/>
</dbReference>
<feature type="compositionally biased region" description="Polar residues" evidence="1">
    <location>
        <begin position="843"/>
        <end position="852"/>
    </location>
</feature>
<dbReference type="Gene3D" id="1.10.20.10">
    <property type="entry name" value="Histone, subunit A"/>
    <property type="match status" value="1"/>
</dbReference>
<accession>A0AAW0DBH0</accession>
<organism evidence="2 3">
    <name type="scientific">Paramarasmius palmivorus</name>
    <dbReference type="NCBI Taxonomy" id="297713"/>
    <lineage>
        <taxon>Eukaryota</taxon>
        <taxon>Fungi</taxon>
        <taxon>Dikarya</taxon>
        <taxon>Basidiomycota</taxon>
        <taxon>Agaricomycotina</taxon>
        <taxon>Agaricomycetes</taxon>
        <taxon>Agaricomycetidae</taxon>
        <taxon>Agaricales</taxon>
        <taxon>Marasmiineae</taxon>
        <taxon>Marasmiaceae</taxon>
        <taxon>Paramarasmius</taxon>
    </lineage>
</organism>
<feature type="region of interest" description="Disordered" evidence="1">
    <location>
        <begin position="866"/>
        <end position="910"/>
    </location>
</feature>
<evidence type="ECO:0000313" key="2">
    <source>
        <dbReference type="EMBL" id="KAK7049738.1"/>
    </source>
</evidence>
<name>A0AAW0DBH0_9AGAR</name>
<feature type="compositionally biased region" description="Polar residues" evidence="1">
    <location>
        <begin position="229"/>
        <end position="263"/>
    </location>
</feature>
<sequence>MVVSNEASTDVILSDIRPIKLKIDALRSINVFLDEFLFTILKASRSLTTTKLRDGLLATLPTNLGKEALLEAEVELRAYWDRTKRPKGANATEDDSDSFNLQWAFELLRLKCEAYSTLNEVDEDPAAESRLHERMAGTSGLQSPKPSLVAPAALYLTAILEHILSNVGRVAARDSSRTTATLNDVFVALCEDDSIYSLFKSMNVYEQIKQQSQEPRPKSISRTDKVPVSRTSSGDRPASHQGSSPPTRFSQESAPTSGVSGPRSSLEKAKSMKKLMGSGRNSSDRDSASINGHKKSESILSDQTKHTWAAFTQADDDSSLQEFDDLMRSDATMKVSLTPDRLKTMEVYKQEKQERDQRVNGNHQRSSDSTSSHTSRTDNRRPSVVRNVDSIQEDEEESQNRTSSSAAPPQRLRQTSVTSPPKPSGSSRTRSISAASASIPGLTGRKSSKSGIASPPPLPTMHAMDKRPVGMPMGFGGDPFPPRTRKIQHNRESLDLDEVMAGSDGEDNEVPVATPKSATPIKRPAARSGGVSASTRELMDFLNEGPPETPARPYGRSGRELSEFMDNGANDLGLNESVSSKKGSGRLQRMMSKLSIGGSDKDRARQEARNGLTDDLPRKLSQPISPPTPIRNGVSPKTSAPNLSMLANRPIPPRPPQPQTLSPPLSPVSPDDTPQSTQSYRPQVSRKTPAYEIDISNTSSAPPSPAISSKAVVQENGYPKVQGSRVVESTRVRNMEATKDSPRSSAPSTPDLNLVVEPKVMPKATPPPSIQTSRKHPTADVPTSQAAKPPMGLSKEEVQELRRHISRATTSDECRLVMDIFLAKAGVPVEPTEHEVPYPSPSPTDTADQPSSADLALEHTLVELFLGGSDSSHEPPAPRKKKYSSKKAPPAIQPFKANGHAPLPETALKA</sequence>
<dbReference type="GO" id="GO:0046982">
    <property type="term" value="F:protein heterodimerization activity"/>
    <property type="evidence" value="ECO:0007669"/>
    <property type="project" value="InterPro"/>
</dbReference>
<dbReference type="Proteomes" id="UP001383192">
    <property type="component" value="Unassembled WGS sequence"/>
</dbReference>
<feature type="region of interest" description="Disordered" evidence="1">
    <location>
        <begin position="209"/>
        <end position="301"/>
    </location>
</feature>
<comment type="caution">
    <text evidence="2">The sequence shown here is derived from an EMBL/GenBank/DDBJ whole genome shotgun (WGS) entry which is preliminary data.</text>
</comment>
<feature type="compositionally biased region" description="Polar residues" evidence="1">
    <location>
        <begin position="400"/>
        <end position="419"/>
    </location>
</feature>
<protein>
    <submittedName>
        <fullName evidence="2">Uncharacterized protein</fullName>
    </submittedName>
</protein>
<keyword evidence="3" id="KW-1185">Reference proteome</keyword>